<dbReference type="AlphaFoldDB" id="A0A0J9E869"/>
<dbReference type="Proteomes" id="UP000037178">
    <property type="component" value="Unassembled WGS sequence"/>
</dbReference>
<proteinExistence type="predicted"/>
<accession>A0A0J9E869</accession>
<reference evidence="2 3" key="1">
    <citation type="submission" date="2015-06" db="EMBL/GenBank/DDBJ databases">
        <title>Draft genome sequence of an Alphaproteobacteria species associated to the Mediterranean sponge Oscarella lobularis.</title>
        <authorList>
            <person name="Jourda C."/>
            <person name="Santini S."/>
            <person name="Claverie J.-M."/>
        </authorList>
    </citation>
    <scope>NUCLEOTIDE SEQUENCE [LARGE SCALE GENOMIC DNA]</scope>
    <source>
        <strain evidence="2">IGS</strain>
    </source>
</reference>
<protein>
    <submittedName>
        <fullName evidence="2">Uncharacterized protein</fullName>
    </submittedName>
</protein>
<dbReference type="EMBL" id="LFTY01000002">
    <property type="protein sequence ID" value="KMW57959.1"/>
    <property type="molecule type" value="Genomic_DNA"/>
</dbReference>
<dbReference type="PATRIC" id="fig|1675527.3.peg.3064"/>
<feature type="signal peptide" evidence="1">
    <location>
        <begin position="1"/>
        <end position="24"/>
    </location>
</feature>
<dbReference type="STRING" id="1675527.AIOL_002927"/>
<organism evidence="2 3">
    <name type="scientific">Candidatus Rhodobacter oscarellae</name>
    <dbReference type="NCBI Taxonomy" id="1675527"/>
    <lineage>
        <taxon>Bacteria</taxon>
        <taxon>Pseudomonadati</taxon>
        <taxon>Pseudomonadota</taxon>
        <taxon>Alphaproteobacteria</taxon>
        <taxon>Rhodobacterales</taxon>
        <taxon>Rhodobacter group</taxon>
        <taxon>Rhodobacter</taxon>
    </lineage>
</organism>
<keyword evidence="3" id="KW-1185">Reference proteome</keyword>
<dbReference type="OrthoDB" id="9810895at2"/>
<gene>
    <name evidence="2" type="ORF">AIOL_002927</name>
</gene>
<sequence>MKQKFLALSLGFGALILATQHAFAQQTNNCADRERVVERLSETYGESRQSIGLAPNNSVVEVFASLETGTWTITVTNPSGMTCLVASGQAFEATNGDLTPAKGTAL</sequence>
<name>A0A0J9E869_9RHOB</name>
<evidence type="ECO:0000313" key="3">
    <source>
        <dbReference type="Proteomes" id="UP000037178"/>
    </source>
</evidence>
<keyword evidence="1" id="KW-0732">Signal</keyword>
<dbReference type="RefSeq" id="WP_049643623.1">
    <property type="nucleotide sequence ID" value="NZ_LFTY01000002.1"/>
</dbReference>
<evidence type="ECO:0000256" key="1">
    <source>
        <dbReference type="SAM" id="SignalP"/>
    </source>
</evidence>
<feature type="chain" id="PRO_5005318319" evidence="1">
    <location>
        <begin position="25"/>
        <end position="106"/>
    </location>
</feature>
<evidence type="ECO:0000313" key="2">
    <source>
        <dbReference type="EMBL" id="KMW57959.1"/>
    </source>
</evidence>
<comment type="caution">
    <text evidence="2">The sequence shown here is derived from an EMBL/GenBank/DDBJ whole genome shotgun (WGS) entry which is preliminary data.</text>
</comment>